<sequence>MSNEKKELLVKFNQWTKFVENLKDERDEIWNKPIAVGKWTIREVVSHIMLWDQIFYERAIDKIANQVPLTLKHTNFDEFNEQAKQYGRTTSVKTLSENSIFYRKKIIEQIETLSDENYNKVYTDKEGKAFHVTQYLKDFLWHDKHHMDQMKECLGLK</sequence>
<accession>A0ABT9J2B9</accession>
<dbReference type="InterPro" id="IPR034660">
    <property type="entry name" value="DinB/YfiT-like"/>
</dbReference>
<protein>
    <submittedName>
        <fullName evidence="2">DinB family protein</fullName>
    </submittedName>
</protein>
<dbReference type="Gene3D" id="1.20.120.450">
    <property type="entry name" value="dinb family like domain"/>
    <property type="match status" value="1"/>
</dbReference>
<comment type="caution">
    <text evidence="2">The sequence shown here is derived from an EMBL/GenBank/DDBJ whole genome shotgun (WGS) entry which is preliminary data.</text>
</comment>
<proteinExistence type="predicted"/>
<dbReference type="Proteomes" id="UP001231941">
    <property type="component" value="Unassembled WGS sequence"/>
</dbReference>
<gene>
    <name evidence="2" type="ORF">Q5Y73_16615</name>
</gene>
<evidence type="ECO:0000259" key="1">
    <source>
        <dbReference type="Pfam" id="PF12867"/>
    </source>
</evidence>
<organism evidence="2 3">
    <name type="scientific">Chengkuizengella axinellae</name>
    <dbReference type="NCBI Taxonomy" id="3064388"/>
    <lineage>
        <taxon>Bacteria</taxon>
        <taxon>Bacillati</taxon>
        <taxon>Bacillota</taxon>
        <taxon>Bacilli</taxon>
        <taxon>Bacillales</taxon>
        <taxon>Paenibacillaceae</taxon>
        <taxon>Chengkuizengella</taxon>
    </lineage>
</organism>
<evidence type="ECO:0000313" key="2">
    <source>
        <dbReference type="EMBL" id="MDP5275735.1"/>
    </source>
</evidence>
<dbReference type="Pfam" id="PF12867">
    <property type="entry name" value="DinB_2"/>
    <property type="match status" value="1"/>
</dbReference>
<evidence type="ECO:0000313" key="3">
    <source>
        <dbReference type="Proteomes" id="UP001231941"/>
    </source>
</evidence>
<dbReference type="EMBL" id="JAVAMP010000009">
    <property type="protein sequence ID" value="MDP5275735.1"/>
    <property type="molecule type" value="Genomic_DNA"/>
</dbReference>
<feature type="domain" description="DinB-like" evidence="1">
    <location>
        <begin position="16"/>
        <end position="150"/>
    </location>
</feature>
<dbReference type="InterPro" id="IPR024775">
    <property type="entry name" value="DinB-like"/>
</dbReference>
<dbReference type="SUPFAM" id="SSF109854">
    <property type="entry name" value="DinB/YfiT-like putative metalloenzymes"/>
    <property type="match status" value="1"/>
</dbReference>
<name>A0ABT9J2B9_9BACL</name>
<keyword evidence="3" id="KW-1185">Reference proteome</keyword>
<reference evidence="2 3" key="1">
    <citation type="submission" date="2023-08" db="EMBL/GenBank/DDBJ databases">
        <authorList>
            <person name="Park J.-S."/>
        </authorList>
    </citation>
    <scope>NUCLEOTIDE SEQUENCE [LARGE SCALE GENOMIC DNA]</scope>
    <source>
        <strain evidence="2 3">2205SS18-9</strain>
    </source>
</reference>
<dbReference type="RefSeq" id="WP_305993044.1">
    <property type="nucleotide sequence ID" value="NZ_JAVAMP010000009.1"/>
</dbReference>